<keyword evidence="9" id="KW-1185">Reference proteome</keyword>
<dbReference type="PANTHER" id="PTHR45997">
    <property type="entry name" value="DNA LIGASE 4"/>
    <property type="match status" value="1"/>
</dbReference>
<dbReference type="Pfam" id="PF01068">
    <property type="entry name" value="DNA_ligase_A_M"/>
    <property type="match status" value="1"/>
</dbReference>
<dbReference type="GO" id="GO:0006297">
    <property type="term" value="P:nucleotide-excision repair, DNA gap filling"/>
    <property type="evidence" value="ECO:0007669"/>
    <property type="project" value="TreeGrafter"/>
</dbReference>
<dbReference type="GO" id="GO:0003910">
    <property type="term" value="F:DNA ligase (ATP) activity"/>
    <property type="evidence" value="ECO:0007669"/>
    <property type="project" value="InterPro"/>
</dbReference>
<dbReference type="InterPro" id="IPR012308">
    <property type="entry name" value="DNA_ligase_ATP-dep_N"/>
</dbReference>
<dbReference type="SUPFAM" id="SSF56091">
    <property type="entry name" value="DNA ligase/mRNA capping enzyme, catalytic domain"/>
    <property type="match status" value="1"/>
</dbReference>
<dbReference type="Pfam" id="PF04675">
    <property type="entry name" value="DNA_ligase_A_N"/>
    <property type="match status" value="1"/>
</dbReference>
<feature type="region of interest" description="Disordered" evidence="6">
    <location>
        <begin position="889"/>
        <end position="993"/>
    </location>
</feature>
<evidence type="ECO:0000256" key="1">
    <source>
        <dbReference type="ARBA" id="ARBA00007572"/>
    </source>
</evidence>
<evidence type="ECO:0000259" key="7">
    <source>
        <dbReference type="PROSITE" id="PS50160"/>
    </source>
</evidence>
<feature type="domain" description="ATP-dependent DNA ligase family profile" evidence="7">
    <location>
        <begin position="388"/>
        <end position="551"/>
    </location>
</feature>
<dbReference type="InterPro" id="IPR012340">
    <property type="entry name" value="NA-bd_OB-fold"/>
</dbReference>
<dbReference type="GO" id="GO:0032807">
    <property type="term" value="C:DNA ligase IV complex"/>
    <property type="evidence" value="ECO:0007669"/>
    <property type="project" value="TreeGrafter"/>
</dbReference>
<dbReference type="HOGENOM" id="CLU_004299_4_0_1"/>
<proteinExistence type="inferred from homology"/>
<feature type="compositionally biased region" description="Low complexity" evidence="6">
    <location>
        <begin position="749"/>
        <end position="782"/>
    </location>
</feature>
<evidence type="ECO:0000256" key="5">
    <source>
        <dbReference type="ARBA" id="ARBA00023242"/>
    </source>
</evidence>
<feature type="region of interest" description="Disordered" evidence="6">
    <location>
        <begin position="589"/>
        <end position="617"/>
    </location>
</feature>
<sequence length="1021" mass="111869">MPFLFSHVCDLFQQVAELPTAHRSRPRSVNLVVQSWFAEHRKEVDALIVERPTSSAAGSSGAAALLSTLLPDRRTDRVYALQARGLQRILIRALGLGHSRVPELSRWMRPCEHATTGPVDLADCVEAILQRTPNPTPNVPVTVEEIDATLHGVAARCRFSAPAVRGRHTARPSKNDFIAPPPTQDALARLYQRLDPCGAKWLTRLILKDLRPAVLDGAVVARAFHRALPQALQVFADLEAAVASLSSDNDIVPPRLGVKVGRQQWAKGRSIQHCIAMGGPQRMSCEHKMDGEYVQVHVNLVNGPDHKDCLQLFSKSGKDSTWDRVNLHSAIRESLRLGQPDCPITKGCILEGEMLAYDEKAAKIMDFDAIRKHVNRSGSRLYCDPRGDTQDHEHLMIVYYDVMLVDDESLLSTSREDRFRRLEKLVTCRPGYAELVKREIVDFRARTAPAQLRRAFARCITAHLEGLVLKPLKDPYFDLKGPGSGTTSSTTLEWPHLTSYVIKLKKGYIGGFGEVGDFAIVGARYDACKAREYPSDLPGLKWTHFFIGCQETPKAGQTRPRFVVTNVVTLTPAQMATFLRHCRPRVVPMPRRTDGRKTRNTRRATSTPGADGGHRDTCPFDLAPLEPGLDDSKGGPTDLFADPPVVDIRCFSFHRPGYGRFWSPRFPSVVKFHFDRTWADTLPFDDLQTMAVEAEARTAVYDDDFFDGPDSGGGSGGPGPDAYDASQHAHWVAQLKRADKGGIAMDAETSQSQSQSQSPSQSTTRSQSSSGSTQRTQSATSQPPLSAGLGLPLIDILEEAEAEDEDKGLCKQSQLSIVTVKTYDERYDKYEKAKLAKAKLAKPNLVVSVIDLTGDTQETEVAEETERVVASVEESTVKGSTVEEDAAVGKREILPGEPSPPRTPKRRATSLPLMGTSPMTPKTPPRVSNSPLPPASCSPIDFVSSLTAPSTADGSQASGSDESQSSLDGLGSQDSLEKNAHRTKSLPGDTPSRKRLRAWDAACLDLCPVSPPQLKRARSGL</sequence>
<keyword evidence="5" id="KW-0539">Nucleus</keyword>
<keyword evidence="4" id="KW-0067">ATP-binding</keyword>
<dbReference type="GO" id="GO:0006303">
    <property type="term" value="P:double-strand break repair via nonhomologous end joining"/>
    <property type="evidence" value="ECO:0007669"/>
    <property type="project" value="TreeGrafter"/>
</dbReference>
<evidence type="ECO:0000256" key="3">
    <source>
        <dbReference type="ARBA" id="ARBA00022741"/>
    </source>
</evidence>
<dbReference type="InterPro" id="IPR012310">
    <property type="entry name" value="DNA_ligase_ATP-dep_cent"/>
</dbReference>
<accession>U7PY10</accession>
<feature type="compositionally biased region" description="Gly residues" evidence="6">
    <location>
        <begin position="710"/>
        <end position="719"/>
    </location>
</feature>
<dbReference type="eggNOG" id="KOG0966">
    <property type="taxonomic scope" value="Eukaryota"/>
</dbReference>
<keyword evidence="2" id="KW-0436">Ligase</keyword>
<dbReference type="PROSITE" id="PS50160">
    <property type="entry name" value="DNA_LIGASE_A3"/>
    <property type="match status" value="1"/>
</dbReference>
<feature type="region of interest" description="Disordered" evidence="6">
    <location>
        <begin position="746"/>
        <end position="789"/>
    </location>
</feature>
<keyword evidence="3" id="KW-0547">Nucleotide-binding</keyword>
<dbReference type="EMBL" id="KI440844">
    <property type="protein sequence ID" value="ERT00463.1"/>
    <property type="molecule type" value="Genomic_DNA"/>
</dbReference>
<dbReference type="Gene3D" id="1.10.3260.10">
    <property type="entry name" value="DNA ligase, ATP-dependent, N-terminal domain"/>
    <property type="match status" value="1"/>
</dbReference>
<organism evidence="8 9">
    <name type="scientific">Sporothrix schenckii (strain ATCC 58251 / de Perez 2211183)</name>
    <name type="common">Rose-picker's disease fungus</name>
    <dbReference type="NCBI Taxonomy" id="1391915"/>
    <lineage>
        <taxon>Eukaryota</taxon>
        <taxon>Fungi</taxon>
        <taxon>Dikarya</taxon>
        <taxon>Ascomycota</taxon>
        <taxon>Pezizomycotina</taxon>
        <taxon>Sordariomycetes</taxon>
        <taxon>Sordariomycetidae</taxon>
        <taxon>Ophiostomatales</taxon>
        <taxon>Ophiostomataceae</taxon>
        <taxon>Sporothrix</taxon>
    </lineage>
</organism>
<dbReference type="Proteomes" id="UP000018087">
    <property type="component" value="Unassembled WGS sequence"/>
</dbReference>
<dbReference type="OrthoDB" id="2160351at2759"/>
<name>U7PY10_SPOS1</name>
<comment type="similarity">
    <text evidence="1">Belongs to the ATP-dependent DNA ligase family.</text>
</comment>
<dbReference type="InterPro" id="IPR029710">
    <property type="entry name" value="LIG4"/>
</dbReference>
<evidence type="ECO:0000256" key="2">
    <source>
        <dbReference type="ARBA" id="ARBA00022598"/>
    </source>
</evidence>
<dbReference type="AlphaFoldDB" id="U7PY10"/>
<evidence type="ECO:0000256" key="4">
    <source>
        <dbReference type="ARBA" id="ARBA00022840"/>
    </source>
</evidence>
<evidence type="ECO:0000313" key="9">
    <source>
        <dbReference type="Proteomes" id="UP000018087"/>
    </source>
</evidence>
<dbReference type="STRING" id="1391915.U7PY10"/>
<dbReference type="Gene3D" id="2.40.50.140">
    <property type="entry name" value="Nucleic acid-binding proteins"/>
    <property type="match status" value="1"/>
</dbReference>
<feature type="region of interest" description="Disordered" evidence="6">
    <location>
        <begin position="702"/>
        <end position="724"/>
    </location>
</feature>
<evidence type="ECO:0000256" key="6">
    <source>
        <dbReference type="SAM" id="MobiDB-lite"/>
    </source>
</evidence>
<evidence type="ECO:0000313" key="8">
    <source>
        <dbReference type="EMBL" id="ERT00463.1"/>
    </source>
</evidence>
<dbReference type="InterPro" id="IPR036599">
    <property type="entry name" value="DNA_ligase_N_sf"/>
</dbReference>
<dbReference type="GO" id="GO:0005524">
    <property type="term" value="F:ATP binding"/>
    <property type="evidence" value="ECO:0007669"/>
    <property type="project" value="UniProtKB-KW"/>
</dbReference>
<dbReference type="PANTHER" id="PTHR45997:SF2">
    <property type="entry name" value="ATP DEPENDENT DNA LIGASE DOMAIN PROTEIN (AFU_ORTHOLOGUE AFUA_5G02430)"/>
    <property type="match status" value="1"/>
</dbReference>
<protein>
    <recommendedName>
        <fullName evidence="7">ATP-dependent DNA ligase family profile domain-containing protein</fullName>
    </recommendedName>
</protein>
<dbReference type="Gene3D" id="3.30.470.30">
    <property type="entry name" value="DNA ligase/mRNA capping enzyme"/>
    <property type="match status" value="1"/>
</dbReference>
<dbReference type="GO" id="GO:0006310">
    <property type="term" value="P:DNA recombination"/>
    <property type="evidence" value="ECO:0007669"/>
    <property type="project" value="InterPro"/>
</dbReference>
<gene>
    <name evidence="8" type="ORF">HMPREF1624_03836</name>
</gene>
<dbReference type="GO" id="GO:0003677">
    <property type="term" value="F:DNA binding"/>
    <property type="evidence" value="ECO:0007669"/>
    <property type="project" value="InterPro"/>
</dbReference>
<feature type="compositionally biased region" description="Low complexity" evidence="6">
    <location>
        <begin position="952"/>
        <end position="974"/>
    </location>
</feature>
<reference evidence="9" key="1">
    <citation type="journal article" date="2014" name="Genome Announc.">
        <title>Genome sequence of the pathogenic fungus Sporothrix schenckii (ATCC 58251).</title>
        <authorList>
            <person name="Cuomo C.A."/>
            <person name="Rodriguez-Del Valle N."/>
            <person name="Perez-Sanchez L."/>
            <person name="Abouelleil A."/>
            <person name="Goldberg J."/>
            <person name="Young S."/>
            <person name="Zeng Q."/>
            <person name="Birren B.W."/>
        </authorList>
    </citation>
    <scope>NUCLEOTIDE SEQUENCE [LARGE SCALE GENOMIC DNA]</scope>
    <source>
        <strain evidence="9">ATCC 58251 / de Perez 2211183</strain>
    </source>
</reference>